<dbReference type="InterPro" id="IPR015795">
    <property type="entry name" value="Pyrv_Knase_C"/>
</dbReference>
<dbReference type="InterPro" id="IPR011037">
    <property type="entry name" value="Pyrv_Knase-like_insert_dom_sf"/>
</dbReference>
<evidence type="ECO:0000256" key="6">
    <source>
        <dbReference type="ARBA" id="ARBA00022741"/>
    </source>
</evidence>
<dbReference type="InterPro" id="IPR001697">
    <property type="entry name" value="Pyr_Knase"/>
</dbReference>
<evidence type="ECO:0000256" key="10">
    <source>
        <dbReference type="ARBA" id="ARBA00023152"/>
    </source>
</evidence>
<dbReference type="RefSeq" id="WP_110399980.1">
    <property type="nucleotide sequence ID" value="NZ_QJJS01000004.1"/>
</dbReference>
<evidence type="ECO:0000256" key="1">
    <source>
        <dbReference type="ARBA" id="ARBA00004997"/>
    </source>
</evidence>
<feature type="domain" description="Pyruvate kinase C-terminal" evidence="15">
    <location>
        <begin position="356"/>
        <end position="468"/>
    </location>
</feature>
<dbReference type="GO" id="GO:0030955">
    <property type="term" value="F:potassium ion binding"/>
    <property type="evidence" value="ECO:0007669"/>
    <property type="project" value="UniProtKB-UniRule"/>
</dbReference>
<keyword evidence="5" id="KW-0479">Metal-binding</keyword>
<dbReference type="PANTHER" id="PTHR11817">
    <property type="entry name" value="PYRUVATE KINASE"/>
    <property type="match status" value="1"/>
</dbReference>
<evidence type="ECO:0000256" key="2">
    <source>
        <dbReference type="ARBA" id="ARBA00008663"/>
    </source>
</evidence>
<dbReference type="InterPro" id="IPR036918">
    <property type="entry name" value="Pyrv_Knase_C_sf"/>
</dbReference>
<dbReference type="GO" id="GO:0005524">
    <property type="term" value="F:ATP binding"/>
    <property type="evidence" value="ECO:0007669"/>
    <property type="project" value="UniProtKB-KW"/>
</dbReference>
<evidence type="ECO:0000256" key="13">
    <source>
        <dbReference type="RuleBase" id="RU000504"/>
    </source>
</evidence>
<dbReference type="NCBIfam" id="NF004491">
    <property type="entry name" value="PRK05826.1"/>
    <property type="match status" value="1"/>
</dbReference>
<keyword evidence="4 13" id="KW-0808">Transferase</keyword>
<dbReference type="InterPro" id="IPR015813">
    <property type="entry name" value="Pyrv/PenolPyrv_kinase-like_dom"/>
</dbReference>
<dbReference type="FunFam" id="2.40.33.10:FF:000001">
    <property type="entry name" value="Pyruvate kinase"/>
    <property type="match status" value="1"/>
</dbReference>
<keyword evidence="17" id="KW-1185">Reference proteome</keyword>
<dbReference type="EC" id="2.7.1.40" evidence="3 12"/>
<dbReference type="GO" id="GO:0004743">
    <property type="term" value="F:pyruvate kinase activity"/>
    <property type="evidence" value="ECO:0007669"/>
    <property type="project" value="UniProtKB-UniRule"/>
</dbReference>
<dbReference type="NCBIfam" id="TIGR01064">
    <property type="entry name" value="pyruv_kin"/>
    <property type="match status" value="1"/>
</dbReference>
<keyword evidence="10 13" id="KW-0324">Glycolysis</keyword>
<dbReference type="GO" id="GO:0000287">
    <property type="term" value="F:magnesium ion binding"/>
    <property type="evidence" value="ECO:0007669"/>
    <property type="project" value="UniProtKB-UniRule"/>
</dbReference>
<comment type="caution">
    <text evidence="16">The sequence shown here is derived from an EMBL/GenBank/DDBJ whole genome shotgun (WGS) entry which is preliminary data.</text>
</comment>
<dbReference type="Pfam" id="PF00224">
    <property type="entry name" value="PK"/>
    <property type="match status" value="1"/>
</dbReference>
<evidence type="ECO:0000313" key="17">
    <source>
        <dbReference type="Proteomes" id="UP000247811"/>
    </source>
</evidence>
<dbReference type="InterPro" id="IPR015806">
    <property type="entry name" value="Pyrv_Knase_insert_dom_sf"/>
</dbReference>
<evidence type="ECO:0000256" key="12">
    <source>
        <dbReference type="NCBIfam" id="TIGR01064"/>
    </source>
</evidence>
<dbReference type="SUPFAM" id="SSF51621">
    <property type="entry name" value="Phosphoenolpyruvate/pyruvate domain"/>
    <property type="match status" value="1"/>
</dbReference>
<comment type="catalytic activity">
    <reaction evidence="13">
        <text>pyruvate + ATP = phosphoenolpyruvate + ADP + H(+)</text>
        <dbReference type="Rhea" id="RHEA:18157"/>
        <dbReference type="ChEBI" id="CHEBI:15361"/>
        <dbReference type="ChEBI" id="CHEBI:15378"/>
        <dbReference type="ChEBI" id="CHEBI:30616"/>
        <dbReference type="ChEBI" id="CHEBI:58702"/>
        <dbReference type="ChEBI" id="CHEBI:456216"/>
        <dbReference type="EC" id="2.7.1.40"/>
    </reaction>
</comment>
<protein>
    <recommendedName>
        <fullName evidence="3 12">Pyruvate kinase</fullName>
        <ecNumber evidence="3 12">2.7.1.40</ecNumber>
    </recommendedName>
</protein>
<keyword evidence="11 16" id="KW-0670">Pyruvate</keyword>
<accession>A0A318H2Z8</accession>
<dbReference type="NCBIfam" id="NF004886">
    <property type="entry name" value="PRK06247.1"/>
    <property type="match status" value="1"/>
</dbReference>
<dbReference type="PRINTS" id="PR01050">
    <property type="entry name" value="PYRUVTKNASE"/>
</dbReference>
<dbReference type="Gene3D" id="2.40.33.10">
    <property type="entry name" value="PK beta-barrel domain-like"/>
    <property type="match status" value="1"/>
</dbReference>
<dbReference type="UniPathway" id="UPA00109">
    <property type="reaction ID" value="UER00188"/>
</dbReference>
<reference evidence="16 17" key="1">
    <citation type="submission" date="2018-05" db="EMBL/GenBank/DDBJ databases">
        <title>Genomic Encyclopedia of Type Strains, Phase IV (KMG-IV): sequencing the most valuable type-strain genomes for metagenomic binning, comparative biology and taxonomic classification.</title>
        <authorList>
            <person name="Goeker M."/>
        </authorList>
    </citation>
    <scope>NUCLEOTIDE SEQUENCE [LARGE SCALE GENOMIC DNA]</scope>
    <source>
        <strain evidence="16 17">DSM 566</strain>
    </source>
</reference>
<comment type="pathway">
    <text evidence="1 13">Carbohydrate degradation; glycolysis; pyruvate from D-glyceraldehyde 3-phosphate: step 5/5.</text>
</comment>
<evidence type="ECO:0000256" key="4">
    <source>
        <dbReference type="ARBA" id="ARBA00022679"/>
    </source>
</evidence>
<gene>
    <name evidence="16" type="ORF">C7444_104200</name>
</gene>
<organism evidence="16 17">
    <name type="scientific">Sphaerotilus hippei</name>
    <dbReference type="NCBI Taxonomy" id="744406"/>
    <lineage>
        <taxon>Bacteria</taxon>
        <taxon>Pseudomonadati</taxon>
        <taxon>Pseudomonadota</taxon>
        <taxon>Betaproteobacteria</taxon>
        <taxon>Burkholderiales</taxon>
        <taxon>Sphaerotilaceae</taxon>
        <taxon>Sphaerotilus</taxon>
    </lineage>
</organism>
<evidence type="ECO:0000256" key="9">
    <source>
        <dbReference type="ARBA" id="ARBA00022842"/>
    </source>
</evidence>
<dbReference type="NCBIfam" id="NF004978">
    <property type="entry name" value="PRK06354.1"/>
    <property type="match status" value="1"/>
</dbReference>
<dbReference type="EMBL" id="QJJS01000004">
    <property type="protein sequence ID" value="PXW97597.1"/>
    <property type="molecule type" value="Genomic_DNA"/>
</dbReference>
<feature type="domain" description="Pyruvate kinase barrel" evidence="14">
    <location>
        <begin position="7"/>
        <end position="323"/>
    </location>
</feature>
<evidence type="ECO:0000256" key="7">
    <source>
        <dbReference type="ARBA" id="ARBA00022777"/>
    </source>
</evidence>
<proteinExistence type="inferred from homology"/>
<dbReference type="InterPro" id="IPR015793">
    <property type="entry name" value="Pyrv_Knase_brl"/>
</dbReference>
<keyword evidence="7 13" id="KW-0418">Kinase</keyword>
<keyword evidence="9 13" id="KW-0460">Magnesium</keyword>
<dbReference type="Gene3D" id="3.20.20.60">
    <property type="entry name" value="Phosphoenolpyruvate-binding domains"/>
    <property type="match status" value="1"/>
</dbReference>
<evidence type="ECO:0000256" key="5">
    <source>
        <dbReference type="ARBA" id="ARBA00022723"/>
    </source>
</evidence>
<name>A0A318H2Z8_9BURK</name>
<sequence length="490" mass="51993">MQHPCNAKIVATLGPASADRATIEALVHAGADVFRLNFSHGTHADHRQRLDLIRAIEAELGRPIGVLLDLQGPKLRVGTFADGAVDLVEGAAFRLDLDRGRAGDVHRVVMPHPEIFAALQPGADLLLDDGRLRLRVLDCGADFADTQVINGGRLSDRKGVNVPGVMLPISALTAKDHADLDFGLTLGVDWIALSFVQRAADISEIKAIVQGRAGIVAKLEKPAAIERLDEILAETDAVMVARGDLGVEMPAEQVPAIQKRIVRACRRLGKPVIVATQMLESMVGAPVPTRAEASDVATAIYDGADAVMLSAESASGRFPVESVAMMDRIIARTEADPQHRQALDASHTPPQADTADAIGWAARSVAGLLDVAAMVAYTSSGASALRMARERPRARILGMTPQVRTARRLALVWGVHPVLCEDVASVDEMTALALRTAVQRRFARPGQTLVIAAGMPFGSPGTTNLLRIAQVEGEVEPPPAPESTMDSPAS</sequence>
<dbReference type="SUPFAM" id="SSF50800">
    <property type="entry name" value="PK beta-barrel domain-like"/>
    <property type="match status" value="1"/>
</dbReference>
<dbReference type="Pfam" id="PF02887">
    <property type="entry name" value="PK_C"/>
    <property type="match status" value="1"/>
</dbReference>
<evidence type="ECO:0000256" key="3">
    <source>
        <dbReference type="ARBA" id="ARBA00012142"/>
    </source>
</evidence>
<evidence type="ECO:0000256" key="8">
    <source>
        <dbReference type="ARBA" id="ARBA00022840"/>
    </source>
</evidence>
<dbReference type="Gene3D" id="3.40.1380.20">
    <property type="entry name" value="Pyruvate kinase, C-terminal domain"/>
    <property type="match status" value="1"/>
</dbReference>
<keyword evidence="6" id="KW-0547">Nucleotide-binding</keyword>
<evidence type="ECO:0000313" key="16">
    <source>
        <dbReference type="EMBL" id="PXW97597.1"/>
    </source>
</evidence>
<dbReference type="OrthoDB" id="9812123at2"/>
<keyword evidence="8" id="KW-0067">ATP-binding</keyword>
<dbReference type="AlphaFoldDB" id="A0A318H2Z8"/>
<dbReference type="InterPro" id="IPR040442">
    <property type="entry name" value="Pyrv_kinase-like_dom_sf"/>
</dbReference>
<dbReference type="Proteomes" id="UP000247811">
    <property type="component" value="Unassembled WGS sequence"/>
</dbReference>
<evidence type="ECO:0000256" key="11">
    <source>
        <dbReference type="ARBA" id="ARBA00023317"/>
    </source>
</evidence>
<dbReference type="SUPFAM" id="SSF52935">
    <property type="entry name" value="PK C-terminal domain-like"/>
    <property type="match status" value="1"/>
</dbReference>
<evidence type="ECO:0000259" key="14">
    <source>
        <dbReference type="Pfam" id="PF00224"/>
    </source>
</evidence>
<comment type="similarity">
    <text evidence="2 13">Belongs to the pyruvate kinase family.</text>
</comment>
<dbReference type="GO" id="GO:0016301">
    <property type="term" value="F:kinase activity"/>
    <property type="evidence" value="ECO:0007669"/>
    <property type="project" value="UniProtKB-KW"/>
</dbReference>
<evidence type="ECO:0000259" key="15">
    <source>
        <dbReference type="Pfam" id="PF02887"/>
    </source>
</evidence>